<dbReference type="InParanoid" id="A0A165HP38"/>
<accession>A0A165HP38</accession>
<dbReference type="EMBL" id="KV423939">
    <property type="protein sequence ID" value="KZT59545.1"/>
    <property type="molecule type" value="Genomic_DNA"/>
</dbReference>
<proteinExistence type="predicted"/>
<keyword evidence="3" id="KW-1185">Reference proteome</keyword>
<evidence type="ECO:0000313" key="2">
    <source>
        <dbReference type="EMBL" id="KZT59545.1"/>
    </source>
</evidence>
<feature type="region of interest" description="Disordered" evidence="1">
    <location>
        <begin position="139"/>
        <end position="165"/>
    </location>
</feature>
<reference evidence="2 3" key="1">
    <citation type="journal article" date="2016" name="Mol. Biol. Evol.">
        <title>Comparative Genomics of Early-Diverging Mushroom-Forming Fungi Provides Insights into the Origins of Lignocellulose Decay Capabilities.</title>
        <authorList>
            <person name="Nagy L.G."/>
            <person name="Riley R."/>
            <person name="Tritt A."/>
            <person name="Adam C."/>
            <person name="Daum C."/>
            <person name="Floudas D."/>
            <person name="Sun H."/>
            <person name="Yadav J.S."/>
            <person name="Pangilinan J."/>
            <person name="Larsson K.H."/>
            <person name="Matsuura K."/>
            <person name="Barry K."/>
            <person name="Labutti K."/>
            <person name="Kuo R."/>
            <person name="Ohm R.A."/>
            <person name="Bhattacharya S.S."/>
            <person name="Shirouzu T."/>
            <person name="Yoshinaga Y."/>
            <person name="Martin F.M."/>
            <person name="Grigoriev I.V."/>
            <person name="Hibbett D.S."/>
        </authorList>
    </citation>
    <scope>NUCLEOTIDE SEQUENCE [LARGE SCALE GENOMIC DNA]</scope>
    <source>
        <strain evidence="2 3">HHB12733</strain>
    </source>
</reference>
<evidence type="ECO:0000256" key="1">
    <source>
        <dbReference type="SAM" id="MobiDB-lite"/>
    </source>
</evidence>
<sequence>MYRFEMENAPPNQAQKYFNKHGARWSEFNRLSYYDPVTMAVIDPMHTFLQGLMKTQWYHMWVLGGKDKVKVLRAGTEAGVKRELDEIHAGLATFEMPVSSARLPSQVGEPAGGSLTSDEWRALGVLYGPAAIPPVLLKAAQEQPKPTRRNRTQAEGPAPKPRVHPDAASNYLKLAAVLKIFLRRELRDTELVRGTELFLEYVEEYGQVRQTTRTITYQQGNPCWCFSSPSPIYSSSSR</sequence>
<evidence type="ECO:0000313" key="3">
    <source>
        <dbReference type="Proteomes" id="UP000076842"/>
    </source>
</evidence>
<organism evidence="2 3">
    <name type="scientific">Calocera cornea HHB12733</name>
    <dbReference type="NCBI Taxonomy" id="1353952"/>
    <lineage>
        <taxon>Eukaryota</taxon>
        <taxon>Fungi</taxon>
        <taxon>Dikarya</taxon>
        <taxon>Basidiomycota</taxon>
        <taxon>Agaricomycotina</taxon>
        <taxon>Dacrymycetes</taxon>
        <taxon>Dacrymycetales</taxon>
        <taxon>Dacrymycetaceae</taxon>
        <taxon>Calocera</taxon>
    </lineage>
</organism>
<dbReference type="STRING" id="1353952.A0A165HP38"/>
<name>A0A165HP38_9BASI</name>
<gene>
    <name evidence="2" type="ORF">CALCODRAFT_536392</name>
</gene>
<protein>
    <submittedName>
        <fullName evidence="2">Uncharacterized protein</fullName>
    </submittedName>
</protein>
<dbReference type="Proteomes" id="UP000076842">
    <property type="component" value="Unassembled WGS sequence"/>
</dbReference>
<dbReference type="AlphaFoldDB" id="A0A165HP38"/>
<dbReference type="OrthoDB" id="3239894at2759"/>